<accession>A0ABV0BX29</accession>
<comment type="function">
    <text evidence="5">Catalyzes the phosphorylation of the 3'-hydroxyl group of dephosphocoenzyme A to form coenzyme A.</text>
</comment>
<name>A0ABV0BX29_9SPHI</name>
<dbReference type="InterPro" id="IPR027417">
    <property type="entry name" value="P-loop_NTPase"/>
</dbReference>
<gene>
    <name evidence="5 7" type="primary">coaE</name>
    <name evidence="7" type="ORF">ABE541_16295</name>
</gene>
<keyword evidence="5 7" id="KW-0418">Kinase</keyword>
<keyword evidence="5 7" id="KW-0808">Transferase</keyword>
<dbReference type="Proteomes" id="UP001409291">
    <property type="component" value="Unassembled WGS sequence"/>
</dbReference>
<dbReference type="PROSITE" id="PS51219">
    <property type="entry name" value="DPCK"/>
    <property type="match status" value="1"/>
</dbReference>
<evidence type="ECO:0000313" key="7">
    <source>
        <dbReference type="EMBL" id="MEN5378823.1"/>
    </source>
</evidence>
<keyword evidence="3 5" id="KW-0067">ATP-binding</keyword>
<dbReference type="PANTHER" id="PTHR10695">
    <property type="entry name" value="DEPHOSPHO-COA KINASE-RELATED"/>
    <property type="match status" value="1"/>
</dbReference>
<evidence type="ECO:0000256" key="2">
    <source>
        <dbReference type="ARBA" id="ARBA00022741"/>
    </source>
</evidence>
<dbReference type="Gene3D" id="3.40.50.300">
    <property type="entry name" value="P-loop containing nucleotide triphosphate hydrolases"/>
    <property type="match status" value="1"/>
</dbReference>
<dbReference type="SUPFAM" id="SSF52540">
    <property type="entry name" value="P-loop containing nucleoside triphosphate hydrolases"/>
    <property type="match status" value="1"/>
</dbReference>
<organism evidence="7 8">
    <name type="scientific">Sphingobacterium kitahiroshimense</name>
    <dbReference type="NCBI Taxonomy" id="470446"/>
    <lineage>
        <taxon>Bacteria</taxon>
        <taxon>Pseudomonadati</taxon>
        <taxon>Bacteroidota</taxon>
        <taxon>Sphingobacteriia</taxon>
        <taxon>Sphingobacteriales</taxon>
        <taxon>Sphingobacteriaceae</taxon>
        <taxon>Sphingobacterium</taxon>
    </lineage>
</organism>
<dbReference type="NCBIfam" id="TIGR00152">
    <property type="entry name" value="dephospho-CoA kinase"/>
    <property type="match status" value="1"/>
</dbReference>
<evidence type="ECO:0000256" key="3">
    <source>
        <dbReference type="ARBA" id="ARBA00022840"/>
    </source>
</evidence>
<dbReference type="Pfam" id="PF01121">
    <property type="entry name" value="CoaE"/>
    <property type="match status" value="1"/>
</dbReference>
<keyword evidence="5" id="KW-0963">Cytoplasm</keyword>
<dbReference type="PANTHER" id="PTHR10695:SF46">
    <property type="entry name" value="BIFUNCTIONAL COENZYME A SYNTHASE-RELATED"/>
    <property type="match status" value="1"/>
</dbReference>
<dbReference type="GO" id="GO:0004140">
    <property type="term" value="F:dephospho-CoA kinase activity"/>
    <property type="evidence" value="ECO:0007669"/>
    <property type="project" value="UniProtKB-EC"/>
</dbReference>
<comment type="similarity">
    <text evidence="1 5">Belongs to the CoaE family.</text>
</comment>
<protein>
    <recommendedName>
        <fullName evidence="5 6">Dephospho-CoA kinase</fullName>
        <ecNumber evidence="5 6">2.7.1.24</ecNumber>
    </recommendedName>
    <alternativeName>
        <fullName evidence="5">Dephosphocoenzyme A kinase</fullName>
    </alternativeName>
</protein>
<comment type="caution">
    <text evidence="7">The sequence shown here is derived from an EMBL/GenBank/DDBJ whole genome shotgun (WGS) entry which is preliminary data.</text>
</comment>
<keyword evidence="4 5" id="KW-0173">Coenzyme A biosynthesis</keyword>
<evidence type="ECO:0000256" key="4">
    <source>
        <dbReference type="ARBA" id="ARBA00022993"/>
    </source>
</evidence>
<dbReference type="InterPro" id="IPR001977">
    <property type="entry name" value="Depp_CoAkinase"/>
</dbReference>
<comment type="pathway">
    <text evidence="5">Cofactor biosynthesis; coenzyme A biosynthesis; CoA from (R)-pantothenate: step 5/5.</text>
</comment>
<reference evidence="7 8" key="1">
    <citation type="submission" date="2024-04" db="EMBL/GenBank/DDBJ databases">
        <title>WGS of bacteria from Torrens River.</title>
        <authorList>
            <person name="Wyrsch E.R."/>
            <person name="Drigo B."/>
        </authorList>
    </citation>
    <scope>NUCLEOTIDE SEQUENCE [LARGE SCALE GENOMIC DNA]</scope>
    <source>
        <strain evidence="7 8">TWI391</strain>
    </source>
</reference>
<dbReference type="HAMAP" id="MF_00376">
    <property type="entry name" value="Dephospho_CoA_kinase"/>
    <property type="match status" value="1"/>
</dbReference>
<dbReference type="EMBL" id="JBDJNQ010000008">
    <property type="protein sequence ID" value="MEN5378823.1"/>
    <property type="molecule type" value="Genomic_DNA"/>
</dbReference>
<dbReference type="RefSeq" id="WP_021189217.1">
    <property type="nucleotide sequence ID" value="NZ_JBDJNQ010000008.1"/>
</dbReference>
<feature type="binding site" evidence="5">
    <location>
        <begin position="21"/>
        <end position="26"/>
    </location>
    <ligand>
        <name>ATP</name>
        <dbReference type="ChEBI" id="CHEBI:30616"/>
    </ligand>
</feature>
<evidence type="ECO:0000313" key="8">
    <source>
        <dbReference type="Proteomes" id="UP001409291"/>
    </source>
</evidence>
<keyword evidence="8" id="KW-1185">Reference proteome</keyword>
<sequence>MLIFLYGSNMGIKVGIAGGIGSGKTIICHVFKVLGIPVYNADLEAKLIMNKSDQVRLAVMQEFGDEAYSNGVLNRAFLAAQVFNDAAKLAQLNRIVHPAVIQAAEDWADAQTAPYSLKEASILFESGSYKKVDYSILVTAPIEIRIARVMERDQVTREQVLARMNNQMSDEEKTKLADFVIINDGITPIIPQVMALHHQFQK</sequence>
<evidence type="ECO:0000256" key="1">
    <source>
        <dbReference type="ARBA" id="ARBA00009018"/>
    </source>
</evidence>
<comment type="catalytic activity">
    <reaction evidence="5">
        <text>3'-dephospho-CoA + ATP = ADP + CoA + H(+)</text>
        <dbReference type="Rhea" id="RHEA:18245"/>
        <dbReference type="ChEBI" id="CHEBI:15378"/>
        <dbReference type="ChEBI" id="CHEBI:30616"/>
        <dbReference type="ChEBI" id="CHEBI:57287"/>
        <dbReference type="ChEBI" id="CHEBI:57328"/>
        <dbReference type="ChEBI" id="CHEBI:456216"/>
        <dbReference type="EC" id="2.7.1.24"/>
    </reaction>
</comment>
<dbReference type="EC" id="2.7.1.24" evidence="5 6"/>
<evidence type="ECO:0000256" key="6">
    <source>
        <dbReference type="NCBIfam" id="TIGR00152"/>
    </source>
</evidence>
<comment type="subcellular location">
    <subcellularLocation>
        <location evidence="5">Cytoplasm</location>
    </subcellularLocation>
</comment>
<dbReference type="CDD" id="cd02022">
    <property type="entry name" value="DPCK"/>
    <property type="match status" value="1"/>
</dbReference>
<evidence type="ECO:0000256" key="5">
    <source>
        <dbReference type="HAMAP-Rule" id="MF_00376"/>
    </source>
</evidence>
<keyword evidence="2 5" id="KW-0547">Nucleotide-binding</keyword>
<proteinExistence type="inferred from homology"/>